<comment type="caution">
    <text evidence="2">The sequence shown here is derived from an EMBL/GenBank/DDBJ whole genome shotgun (WGS) entry which is preliminary data.</text>
</comment>
<organism evidence="2 3">
    <name type="scientific">Phyllosticta citricarpa</name>
    <dbReference type="NCBI Taxonomy" id="55181"/>
    <lineage>
        <taxon>Eukaryota</taxon>
        <taxon>Fungi</taxon>
        <taxon>Dikarya</taxon>
        <taxon>Ascomycota</taxon>
        <taxon>Pezizomycotina</taxon>
        <taxon>Dothideomycetes</taxon>
        <taxon>Dothideomycetes incertae sedis</taxon>
        <taxon>Botryosphaeriales</taxon>
        <taxon>Phyllostictaceae</taxon>
        <taxon>Phyllosticta</taxon>
    </lineage>
</organism>
<dbReference type="EMBL" id="JBBPDW010000008">
    <property type="protein sequence ID" value="KAK7550069.1"/>
    <property type="molecule type" value="Genomic_DNA"/>
</dbReference>
<reference evidence="2 3" key="1">
    <citation type="submission" date="2024-04" db="EMBL/GenBank/DDBJ databases">
        <title>Phyllosticta paracitricarpa is synonymous to the EU quarantine fungus P. citricarpa based on phylogenomic analyses.</title>
        <authorList>
            <consortium name="Lawrence Berkeley National Laboratory"/>
            <person name="Van Ingen-Buijs V.A."/>
            <person name="Van Westerhoven A.C."/>
            <person name="Haridas S."/>
            <person name="Skiadas P."/>
            <person name="Martin F."/>
            <person name="Groenewald J.Z."/>
            <person name="Crous P.W."/>
            <person name="Seidl M.F."/>
        </authorList>
    </citation>
    <scope>NUCLEOTIDE SEQUENCE [LARGE SCALE GENOMIC DNA]</scope>
    <source>
        <strain evidence="2 3">CBS 122670</strain>
    </source>
</reference>
<evidence type="ECO:0000313" key="3">
    <source>
        <dbReference type="Proteomes" id="UP001365128"/>
    </source>
</evidence>
<dbReference type="Proteomes" id="UP001365128">
    <property type="component" value="Unassembled WGS sequence"/>
</dbReference>
<sequence length="359" mass="39757">MIVGRSHFRMRAKGHQACRRVARDWSPSTLWGARVKSNFDRGCSPFRSAHAGEDVMPDIVELGWSLTAGGSTFTMHTLANGFWLWTDLLQRRDMLRTMGFCNSQYVDVERLLSRVHYSKTTLIGPATANISCGRLLSQPMKAIRQQCQTSLQPNPACRNLAHGTLCPSPNLVAGEAVHPSINNHAPHTCVFPSPPLPSPPLSPPQTHPSAPDPTCQLRPPSPSGNAPALPTLRRIPIGQTLPPLFPSTPPHTQPHYTAPLVYAGSSSIRSERRPAFSRQVPRCLFFRGVRTWYEMLERAKAKTDRQTGLDWVRLPRETAAFPCDGQHSIGRLHRLAPSERCLDVCALRDLDGRCVCDGC</sequence>
<keyword evidence="3" id="KW-1185">Reference proteome</keyword>
<protein>
    <submittedName>
        <fullName evidence="2">Uncharacterized protein</fullName>
    </submittedName>
</protein>
<gene>
    <name evidence="2" type="ORF">IWX46DRAFT_441444</name>
</gene>
<name>A0ABR1MJ71_9PEZI</name>
<accession>A0ABR1MJ71</accession>
<proteinExistence type="predicted"/>
<feature type="region of interest" description="Disordered" evidence="1">
    <location>
        <begin position="189"/>
        <end position="230"/>
    </location>
</feature>
<evidence type="ECO:0000256" key="1">
    <source>
        <dbReference type="SAM" id="MobiDB-lite"/>
    </source>
</evidence>
<feature type="compositionally biased region" description="Pro residues" evidence="1">
    <location>
        <begin position="192"/>
        <end position="206"/>
    </location>
</feature>
<evidence type="ECO:0000313" key="2">
    <source>
        <dbReference type="EMBL" id="KAK7550069.1"/>
    </source>
</evidence>